<dbReference type="Proteomes" id="UP001054252">
    <property type="component" value="Unassembled WGS sequence"/>
</dbReference>
<dbReference type="GO" id="GO:0005507">
    <property type="term" value="F:copper ion binding"/>
    <property type="evidence" value="ECO:0007669"/>
    <property type="project" value="InterPro"/>
</dbReference>
<keyword evidence="2" id="KW-0479">Metal-binding</keyword>
<name>A0AAV5LLM9_9ROSI</name>
<dbReference type="PANTHER" id="PTHR33357">
    <property type="entry name" value="METALLOTHIONEIN-LIKE PROTEIN 3"/>
    <property type="match status" value="1"/>
</dbReference>
<gene>
    <name evidence="4" type="ORF">SLEP1_g46252</name>
</gene>
<organism evidence="4 5">
    <name type="scientific">Rubroshorea leprosula</name>
    <dbReference type="NCBI Taxonomy" id="152421"/>
    <lineage>
        <taxon>Eukaryota</taxon>
        <taxon>Viridiplantae</taxon>
        <taxon>Streptophyta</taxon>
        <taxon>Embryophyta</taxon>
        <taxon>Tracheophyta</taxon>
        <taxon>Spermatophyta</taxon>
        <taxon>Magnoliopsida</taxon>
        <taxon>eudicotyledons</taxon>
        <taxon>Gunneridae</taxon>
        <taxon>Pentapetalae</taxon>
        <taxon>rosids</taxon>
        <taxon>malvids</taxon>
        <taxon>Malvales</taxon>
        <taxon>Dipterocarpaceae</taxon>
        <taxon>Rubroshorea</taxon>
    </lineage>
</organism>
<proteinExistence type="inferred from homology"/>
<evidence type="ECO:0000313" key="4">
    <source>
        <dbReference type="EMBL" id="GKV38330.1"/>
    </source>
</evidence>
<reference evidence="4 5" key="1">
    <citation type="journal article" date="2021" name="Commun. Biol.">
        <title>The genome of Shorea leprosula (Dipterocarpaceae) highlights the ecological relevance of drought in aseasonal tropical rainforests.</title>
        <authorList>
            <person name="Ng K.K.S."/>
            <person name="Kobayashi M.J."/>
            <person name="Fawcett J.A."/>
            <person name="Hatakeyama M."/>
            <person name="Paape T."/>
            <person name="Ng C.H."/>
            <person name="Ang C.C."/>
            <person name="Tnah L.H."/>
            <person name="Lee C.T."/>
            <person name="Nishiyama T."/>
            <person name="Sese J."/>
            <person name="O'Brien M.J."/>
            <person name="Copetti D."/>
            <person name="Mohd Noor M.I."/>
            <person name="Ong R.C."/>
            <person name="Putra M."/>
            <person name="Sireger I.Z."/>
            <person name="Indrioko S."/>
            <person name="Kosugi Y."/>
            <person name="Izuno A."/>
            <person name="Isagi Y."/>
            <person name="Lee S.L."/>
            <person name="Shimizu K.K."/>
        </authorList>
    </citation>
    <scope>NUCLEOTIDE SEQUENCE [LARGE SCALE GENOMIC DNA]</scope>
    <source>
        <strain evidence="4">214</strain>
    </source>
</reference>
<sequence>MSDKCADCNCNDPSKCDKPKGSSYTVDIVETVKSYTATFVMEDSFGENDGNCKCGTNCPCTNCTCGA</sequence>
<comment type="similarity">
    <text evidence="1">Belongs to the metallothionein superfamily. Type 15 family.</text>
</comment>
<dbReference type="PANTHER" id="PTHR33357:SF3">
    <property type="entry name" value="METALLOTHIONEIN-LIKE PROTEIN 3"/>
    <property type="match status" value="1"/>
</dbReference>
<evidence type="ECO:0000256" key="1">
    <source>
        <dbReference type="ARBA" id="ARBA00005802"/>
    </source>
</evidence>
<evidence type="ECO:0000256" key="3">
    <source>
        <dbReference type="ARBA" id="ARBA00022851"/>
    </source>
</evidence>
<keyword evidence="5" id="KW-1185">Reference proteome</keyword>
<dbReference type="GO" id="GO:0008270">
    <property type="term" value="F:zinc ion binding"/>
    <property type="evidence" value="ECO:0007669"/>
    <property type="project" value="InterPro"/>
</dbReference>
<evidence type="ECO:0000313" key="5">
    <source>
        <dbReference type="Proteomes" id="UP001054252"/>
    </source>
</evidence>
<dbReference type="InterPro" id="IPR044671">
    <property type="entry name" value="MT3"/>
</dbReference>
<comment type="caution">
    <text evidence="4">The sequence shown here is derived from an EMBL/GenBank/DDBJ whole genome shotgun (WGS) entry which is preliminary data.</text>
</comment>
<evidence type="ECO:0000256" key="2">
    <source>
        <dbReference type="ARBA" id="ARBA00022723"/>
    </source>
</evidence>
<dbReference type="AlphaFoldDB" id="A0AAV5LLM9"/>
<protein>
    <recommendedName>
        <fullName evidence="6">Metallothionein</fullName>
    </recommendedName>
</protein>
<accession>A0AAV5LLM9</accession>
<dbReference type="EMBL" id="BPVZ01000127">
    <property type="protein sequence ID" value="GKV38330.1"/>
    <property type="molecule type" value="Genomic_DNA"/>
</dbReference>
<evidence type="ECO:0008006" key="6">
    <source>
        <dbReference type="Google" id="ProtNLM"/>
    </source>
</evidence>
<dbReference type="GO" id="GO:0006878">
    <property type="term" value="P:intracellular copper ion homeostasis"/>
    <property type="evidence" value="ECO:0007669"/>
    <property type="project" value="InterPro"/>
</dbReference>
<keyword evidence="3" id="KW-0480">Metal-thiolate cluster</keyword>